<reference evidence="3 4" key="1">
    <citation type="submission" date="2023-12" db="EMBL/GenBank/DDBJ databases">
        <title>Baltic Sea Cyanobacteria.</title>
        <authorList>
            <person name="Delbaje E."/>
            <person name="Fewer D.P."/>
            <person name="Shishido T.K."/>
        </authorList>
    </citation>
    <scope>NUCLEOTIDE SEQUENCE [LARGE SCALE GENOMIC DNA]</scope>
    <source>
        <strain evidence="3 4">UHCC 0139</strain>
    </source>
</reference>
<dbReference type="Gene3D" id="1.25.40.620">
    <property type="match status" value="1"/>
</dbReference>
<dbReference type="Proteomes" id="UP001304461">
    <property type="component" value="Unassembled WGS sequence"/>
</dbReference>
<dbReference type="RefSeq" id="WP_323304592.1">
    <property type="nucleotide sequence ID" value="NZ_JAYGHX010000002.1"/>
</dbReference>
<name>A0ABU5RRU4_9CYAN</name>
<dbReference type="InterPro" id="IPR037215">
    <property type="entry name" value="GUN4-like_sf"/>
</dbReference>
<dbReference type="InterPro" id="IPR008629">
    <property type="entry name" value="GUN4-like"/>
</dbReference>
<dbReference type="InterPro" id="IPR032192">
    <property type="entry name" value="GUN4_N"/>
</dbReference>
<comment type="caution">
    <text evidence="3">The sequence shown here is derived from an EMBL/GenBank/DDBJ whole genome shotgun (WGS) entry which is preliminary data.</text>
</comment>
<dbReference type="EMBL" id="JAYGHX010000002">
    <property type="protein sequence ID" value="MEA5390493.1"/>
    <property type="molecule type" value="Genomic_DNA"/>
</dbReference>
<organism evidence="3 4">
    <name type="scientific">Cyanobium gracile UHCC 0139</name>
    <dbReference type="NCBI Taxonomy" id="3110308"/>
    <lineage>
        <taxon>Bacteria</taxon>
        <taxon>Bacillati</taxon>
        <taxon>Cyanobacteriota</taxon>
        <taxon>Cyanophyceae</taxon>
        <taxon>Synechococcales</taxon>
        <taxon>Prochlorococcaceae</taxon>
        <taxon>Cyanobium</taxon>
    </lineage>
</organism>
<feature type="domain" description="GUN4-like" evidence="1">
    <location>
        <begin position="96"/>
        <end position="233"/>
    </location>
</feature>
<keyword evidence="4" id="KW-1185">Reference proteome</keyword>
<dbReference type="Pfam" id="PF16416">
    <property type="entry name" value="GUN4_N"/>
    <property type="match status" value="1"/>
</dbReference>
<evidence type="ECO:0000259" key="1">
    <source>
        <dbReference type="Pfam" id="PF05419"/>
    </source>
</evidence>
<gene>
    <name evidence="3" type="ORF">VB738_04370</name>
</gene>
<accession>A0ABU5RRU4</accession>
<dbReference type="CDD" id="cd16383">
    <property type="entry name" value="GUN4"/>
    <property type="match status" value="1"/>
</dbReference>
<dbReference type="Pfam" id="PF05419">
    <property type="entry name" value="GUN4"/>
    <property type="match status" value="1"/>
</dbReference>
<dbReference type="Gene3D" id="1.10.10.1770">
    <property type="entry name" value="Gun4-like"/>
    <property type="match status" value="1"/>
</dbReference>
<feature type="domain" description="GUN4 N-terminal ARM-like repeat" evidence="2">
    <location>
        <begin position="10"/>
        <end position="86"/>
    </location>
</feature>
<dbReference type="PANTHER" id="PTHR34800">
    <property type="entry name" value="TETRAPYRROLE-BINDING PROTEIN, CHLOROPLASTIC"/>
    <property type="match status" value="1"/>
</dbReference>
<protein>
    <submittedName>
        <fullName evidence="3">GUN4 domain-containing protein</fullName>
    </submittedName>
</protein>
<sequence>MLSGPPVSSTVDADQLLERFLTGSVRQRRSLLATLGQAGTALLDLIPDRLDHLDATGDDWAAGHLIQLVLASGDTARQEALQARHPQGWLAVTSVAGLDYAPLQLHLMRQAFEEADRLTSEHLRQLAGAGAVRRGYVYYSEVATMPVTDLTSLDRLWTCYSQGRFGFSAQARLLLACQGQWERLWPRLGWKTDGTWTRYPGAFRWSIDAPEGHMPLINQLRGVRLMDALLQHPAIQARLEEAAAGRPR</sequence>
<dbReference type="SUPFAM" id="SSF140869">
    <property type="entry name" value="GUN4-like"/>
    <property type="match status" value="1"/>
</dbReference>
<evidence type="ECO:0000313" key="4">
    <source>
        <dbReference type="Proteomes" id="UP001304461"/>
    </source>
</evidence>
<dbReference type="PANTHER" id="PTHR34800:SF1">
    <property type="entry name" value="TETRAPYRROLE-BINDING PROTEIN, CHLOROPLASTIC"/>
    <property type="match status" value="1"/>
</dbReference>
<proteinExistence type="predicted"/>
<evidence type="ECO:0000259" key="2">
    <source>
        <dbReference type="Pfam" id="PF16416"/>
    </source>
</evidence>
<evidence type="ECO:0000313" key="3">
    <source>
        <dbReference type="EMBL" id="MEA5390493.1"/>
    </source>
</evidence>